<dbReference type="AlphaFoldDB" id="G8NPN8"/>
<evidence type="ECO:0000313" key="6">
    <source>
        <dbReference type="Proteomes" id="UP000007113"/>
    </source>
</evidence>
<feature type="domain" description="Peptidase S9 prolyl oligopeptidase catalytic" evidence="4">
    <location>
        <begin position="470"/>
        <end position="670"/>
    </location>
</feature>
<dbReference type="eggNOG" id="COG1506">
    <property type="taxonomic scope" value="Bacteria"/>
</dbReference>
<dbReference type="Gene3D" id="2.120.10.30">
    <property type="entry name" value="TolB, C-terminal domain"/>
    <property type="match status" value="2"/>
</dbReference>
<accession>G8NPN8</accession>
<dbReference type="EMBL" id="CP003130">
    <property type="protein sequence ID" value="AEU36050.1"/>
    <property type="molecule type" value="Genomic_DNA"/>
</dbReference>
<protein>
    <submittedName>
        <fullName evidence="5">Peptidase S9 prolyl oligopeptidase</fullName>
    </submittedName>
</protein>
<feature type="signal peptide" evidence="3">
    <location>
        <begin position="1"/>
        <end position="22"/>
    </location>
</feature>
<keyword evidence="3" id="KW-0732">Signal</keyword>
<dbReference type="RefSeq" id="WP_014264929.1">
    <property type="nucleotide sequence ID" value="NC_016631.1"/>
</dbReference>
<dbReference type="KEGG" id="gma:AciX8_1711"/>
<dbReference type="PANTHER" id="PTHR42776:SF27">
    <property type="entry name" value="DIPEPTIDYL PEPTIDASE FAMILY MEMBER 6"/>
    <property type="match status" value="1"/>
</dbReference>
<keyword evidence="2" id="KW-0720">Serine protease</keyword>
<dbReference type="PANTHER" id="PTHR42776">
    <property type="entry name" value="SERINE PEPTIDASE S9 FAMILY MEMBER"/>
    <property type="match status" value="1"/>
</dbReference>
<evidence type="ECO:0000256" key="2">
    <source>
        <dbReference type="ARBA" id="ARBA00022825"/>
    </source>
</evidence>
<evidence type="ECO:0000259" key="4">
    <source>
        <dbReference type="Pfam" id="PF00326"/>
    </source>
</evidence>
<keyword evidence="1" id="KW-0378">Hydrolase</keyword>
<dbReference type="InterPro" id="IPR011659">
    <property type="entry name" value="WD40"/>
</dbReference>
<evidence type="ECO:0000256" key="1">
    <source>
        <dbReference type="ARBA" id="ARBA00022801"/>
    </source>
</evidence>
<dbReference type="InterPro" id="IPR001375">
    <property type="entry name" value="Peptidase_S9_cat"/>
</dbReference>
<feature type="chain" id="PRO_5003512141" evidence="3">
    <location>
        <begin position="23"/>
        <end position="689"/>
    </location>
</feature>
<dbReference type="InterPro" id="IPR029058">
    <property type="entry name" value="AB_hydrolase_fold"/>
</dbReference>
<dbReference type="Gene3D" id="3.40.50.1820">
    <property type="entry name" value="alpha/beta hydrolase"/>
    <property type="match status" value="1"/>
</dbReference>
<dbReference type="InterPro" id="IPR011042">
    <property type="entry name" value="6-blade_b-propeller_TolB-like"/>
</dbReference>
<dbReference type="Pfam" id="PF07676">
    <property type="entry name" value="PD40"/>
    <property type="match status" value="3"/>
</dbReference>
<keyword evidence="2" id="KW-0645">Protease</keyword>
<evidence type="ECO:0000256" key="3">
    <source>
        <dbReference type="SAM" id="SignalP"/>
    </source>
</evidence>
<gene>
    <name evidence="5" type="ordered locus">AciX8_1711</name>
</gene>
<dbReference type="Pfam" id="PF00326">
    <property type="entry name" value="Peptidase_S9"/>
    <property type="match status" value="1"/>
</dbReference>
<dbReference type="Proteomes" id="UP000007113">
    <property type="component" value="Chromosome"/>
</dbReference>
<sequence>MERVYKFIAAAFVISLLPIANAQESHIPTVDELLNLRYVGSPALSPDGQYVAYEIEHPDWQSDNYAQELVVENLKTGKRAPVPSLEGVPGSPEWSPDGRWLAFVEHPKQGVGQIWIVPAEGSVAWQVSKSATDVGLFHWSADSKHIAFLTTQRDHAVNGRAERFGSFEVVGKDYQQTQLWSVDLEAASGHIAAQVPRVLVSSPAFSIADFSWSPDSTMIAFTAAGTPLLTAYSSQDIYLLDRTKGNEVRKIVGLPSPDFSPIFSPDGKKIAFLTWLGQRDFFYSNVHIVTVDVEDAWQRPVTAAAAVRDVTARFDENPSLLGWSGNSLYFSAEQKTSTHLFRIDSDGNHLTRITSGDNFVLDSASFSHNFTAVALVAEDAFHMPELYVSDLAPLALRQVTHFTDQVRGWRLGTPTIVTWKSADGTPIEGVLYSPPTVDPNQMYPLIVDLHGGPADVSRAILSPAEPIYATQVFVAQGAFVLQPNYRDSSGYGAAFRSSSLENIGASESADVLSGVEDLLAKGHIDPKRIAVVGSSWGGYLTAFLATHTSRFIAASESSGITDLTTDYSVTDNPALFRQFFHGTPWVKGDIYRKNSPISTVTDARTPMLLQEGRDDRRVPPANAFELYRSLQDVGVDSRLIVYSGFGHGFNNPKEMRAAIQTNLDWFNHYLWKKEIPQDSPIWGSSEITH</sequence>
<organism evidence="5 6">
    <name type="scientific">Granulicella mallensis (strain ATCC BAA-1857 / DSM 23137 / MP5ACTX8)</name>
    <dbReference type="NCBI Taxonomy" id="682795"/>
    <lineage>
        <taxon>Bacteria</taxon>
        <taxon>Pseudomonadati</taxon>
        <taxon>Acidobacteriota</taxon>
        <taxon>Terriglobia</taxon>
        <taxon>Terriglobales</taxon>
        <taxon>Acidobacteriaceae</taxon>
        <taxon>Granulicella</taxon>
    </lineage>
</organism>
<proteinExistence type="predicted"/>
<dbReference type="GO" id="GO:0006508">
    <property type="term" value="P:proteolysis"/>
    <property type="evidence" value="ECO:0007669"/>
    <property type="project" value="InterPro"/>
</dbReference>
<evidence type="ECO:0000313" key="5">
    <source>
        <dbReference type="EMBL" id="AEU36050.1"/>
    </source>
</evidence>
<dbReference type="GO" id="GO:0004252">
    <property type="term" value="F:serine-type endopeptidase activity"/>
    <property type="evidence" value="ECO:0007669"/>
    <property type="project" value="TreeGrafter"/>
</dbReference>
<dbReference type="OrthoDB" id="108903at2"/>
<dbReference type="STRING" id="682795.AciX8_1711"/>
<reference evidence="5 6" key="1">
    <citation type="submission" date="2011-11" db="EMBL/GenBank/DDBJ databases">
        <title>Complete sequence of Granulicella mallensis MP5ACTX8.</title>
        <authorList>
            <consortium name="US DOE Joint Genome Institute"/>
            <person name="Lucas S."/>
            <person name="Copeland A."/>
            <person name="Lapidus A."/>
            <person name="Cheng J.-F."/>
            <person name="Goodwin L."/>
            <person name="Pitluck S."/>
            <person name="Peters L."/>
            <person name="Lu M."/>
            <person name="Detter J.C."/>
            <person name="Han C."/>
            <person name="Tapia R."/>
            <person name="Land M."/>
            <person name="Hauser L."/>
            <person name="Kyrpides N."/>
            <person name="Ivanova N."/>
            <person name="Mikhailova N."/>
            <person name="Pagani I."/>
            <person name="Rawat S."/>
            <person name="Mannisto M."/>
            <person name="Haggblom M."/>
            <person name="Woyke T."/>
        </authorList>
    </citation>
    <scope>NUCLEOTIDE SEQUENCE [LARGE SCALE GENOMIC DNA]</scope>
    <source>
        <strain evidence="6">ATCC BAA-1857 / DSM 23137 / MP5ACTX8</strain>
    </source>
</reference>
<name>G8NPN8_GRAMM</name>
<dbReference type="SUPFAM" id="SSF82171">
    <property type="entry name" value="DPP6 N-terminal domain-like"/>
    <property type="match status" value="1"/>
</dbReference>
<keyword evidence="6" id="KW-1185">Reference proteome</keyword>
<dbReference type="SUPFAM" id="SSF53474">
    <property type="entry name" value="alpha/beta-Hydrolases"/>
    <property type="match status" value="1"/>
</dbReference>
<dbReference type="HOGENOM" id="CLU_008615_2_1_0"/>
<dbReference type="eggNOG" id="COG0823">
    <property type="taxonomic scope" value="Bacteria"/>
</dbReference>